<dbReference type="GO" id="GO:0008270">
    <property type="term" value="F:zinc ion binding"/>
    <property type="evidence" value="ECO:0007669"/>
    <property type="project" value="UniProtKB-UniRule"/>
</dbReference>
<dbReference type="Gene3D" id="3.30.160.60">
    <property type="entry name" value="Classic Zinc Finger"/>
    <property type="match status" value="8"/>
</dbReference>
<feature type="domain" description="ZAD" evidence="11">
    <location>
        <begin position="3"/>
        <end position="89"/>
    </location>
</feature>
<evidence type="ECO:0000256" key="7">
    <source>
        <dbReference type="PROSITE-ProRule" id="PRU00042"/>
    </source>
</evidence>
<feature type="domain" description="C2H2-type" evidence="10">
    <location>
        <begin position="654"/>
        <end position="676"/>
    </location>
</feature>
<dbReference type="FunFam" id="3.30.160.60:FF:000145">
    <property type="entry name" value="Zinc finger protein 574"/>
    <property type="match status" value="1"/>
</dbReference>
<dbReference type="FunFam" id="3.30.160.60:FF:000624">
    <property type="entry name" value="zinc finger protein 697"/>
    <property type="match status" value="1"/>
</dbReference>
<dbReference type="PANTHER" id="PTHR24406">
    <property type="entry name" value="TRANSCRIPTIONAL REPRESSOR CTCFL-RELATED"/>
    <property type="match status" value="1"/>
</dbReference>
<dbReference type="InterPro" id="IPR050888">
    <property type="entry name" value="ZnF_C2H2-type_TF"/>
</dbReference>
<reference evidence="12" key="1">
    <citation type="submission" date="2017-01" db="EMBL/GenBank/DDBJ databases">
        <title>A deep insight into the sialotranscriptome of adult male and female Cluex tarsalis mosquitoes.</title>
        <authorList>
            <person name="Ribeiro J.M."/>
            <person name="Moreira F."/>
            <person name="Bernard K.A."/>
            <person name="Calvo E."/>
        </authorList>
    </citation>
    <scope>NUCLEOTIDE SEQUENCE</scope>
    <source>
        <strain evidence="12">Kern County</strain>
        <tissue evidence="12">Salivary glands</tissue>
    </source>
</reference>
<evidence type="ECO:0000256" key="8">
    <source>
        <dbReference type="PROSITE-ProRule" id="PRU01263"/>
    </source>
</evidence>
<dbReference type="PROSITE" id="PS00028">
    <property type="entry name" value="ZINC_FINGER_C2H2_1"/>
    <property type="match status" value="8"/>
</dbReference>
<accession>A0A1Q3F1V8</accession>
<evidence type="ECO:0000256" key="9">
    <source>
        <dbReference type="SAM" id="MobiDB-lite"/>
    </source>
</evidence>
<evidence type="ECO:0000259" key="10">
    <source>
        <dbReference type="PROSITE" id="PS50157"/>
    </source>
</evidence>
<feature type="domain" description="C2H2-type" evidence="10">
    <location>
        <begin position="682"/>
        <end position="709"/>
    </location>
</feature>
<evidence type="ECO:0000259" key="11">
    <source>
        <dbReference type="PROSITE" id="PS51915"/>
    </source>
</evidence>
<dbReference type="GO" id="GO:0005634">
    <property type="term" value="C:nucleus"/>
    <property type="evidence" value="ECO:0007669"/>
    <property type="project" value="UniProtKB-SubCell"/>
</dbReference>
<dbReference type="InterPro" id="IPR013087">
    <property type="entry name" value="Znf_C2H2_type"/>
</dbReference>
<evidence type="ECO:0000313" key="12">
    <source>
        <dbReference type="EMBL" id="JAV21543.1"/>
    </source>
</evidence>
<feature type="domain" description="C2H2-type" evidence="10">
    <location>
        <begin position="597"/>
        <end position="624"/>
    </location>
</feature>
<keyword evidence="4 7" id="KW-0863">Zinc-finger</keyword>
<feature type="region of interest" description="Disordered" evidence="9">
    <location>
        <begin position="495"/>
        <end position="516"/>
    </location>
</feature>
<feature type="domain" description="C2H2-type" evidence="10">
    <location>
        <begin position="739"/>
        <end position="766"/>
    </location>
</feature>
<feature type="domain" description="C2H2-type" evidence="10">
    <location>
        <begin position="206"/>
        <end position="236"/>
    </location>
</feature>
<keyword evidence="2 8" id="KW-0479">Metal-binding</keyword>
<feature type="compositionally biased region" description="Acidic residues" evidence="9">
    <location>
        <begin position="832"/>
        <end position="845"/>
    </location>
</feature>
<sequence>MNHLCRICMGTFGKADDPPAAPPEAISLYSELATTGEVVANMIIDCGDIVVCHDDQLPEFVCVGCLARLEDAFALRKLIRESDKALRTMAAIKTQNLVVEGEEEIRDGIVRKVSSKVVNYPSDEQIESVQEVDCYKIIRLRGIRCCGCNSMLGSQQEVDQHSKEMHGSASVKQEPNQFECPTCHKLFENKLKLLNHSKNFQSNEVYHCTVCDVLFDIRYRLEQHLKLSKAHRSPKEETTIKQESTKLNLERKRTSGRRKATRELKYPEQDFILAIEETPEYQLIHIGGERCCGCERIFKTYQQLQEHCNAAHFPCPESALCECGLCFEKFDQIQSYHRHTTARNLKELYYCKFCKIVIDAKFRFDQHLKSSLAHQASREQAGIEPGPPLVDFPRALEAGIEVLRIYDVRCCGCDFTCLTRNELEDHSEETHGFQRITADSAQNRYECDICFQRFPTAQLLKFHKNAALQTTVFKCAQCDVQSEIKQRLLQHLASADHDAIPPKATTSSSHNKPKPRKLQQQQHLCCFVRCTASFPSPPDLLAHVQSEHAAKRLENAEERELDGPICYVCHKSFRTERALHVHQFPKNRRADRAGTPNVCGECGAAFQTASGLTQHVKGHAAERWEYQCDVCDRRCPDEVALRLHRVCHDDERRWECEVCGKRFRRKGNLKVHKRCHREVSIWECPHCGTGFKTKQSLTLHIRSHTGEKPFQCRFCENRYSHTTDRQRHEMASHTKERPHRCDLCPAAFVRKRQLTIHVRTHTGERPFVCQVCGRGFIQLNYLKKHLTTHDKTKEDCLVTETEYMIEMLQDVAEEDEEDEELSETEQKPYYELEIEPMAEETEEDE</sequence>
<protein>
    <recommendedName>
        <fullName evidence="13">C2h2-type zn-finger protein</fullName>
    </recommendedName>
</protein>
<evidence type="ECO:0000256" key="6">
    <source>
        <dbReference type="ARBA" id="ARBA00023242"/>
    </source>
</evidence>
<dbReference type="SMART" id="SM00355">
    <property type="entry name" value="ZnF_C2H2"/>
    <property type="match status" value="17"/>
</dbReference>
<dbReference type="SMART" id="SM00868">
    <property type="entry name" value="zf-AD"/>
    <property type="match status" value="1"/>
</dbReference>
<evidence type="ECO:0000256" key="3">
    <source>
        <dbReference type="ARBA" id="ARBA00022737"/>
    </source>
</evidence>
<keyword evidence="5 8" id="KW-0862">Zinc</keyword>
<dbReference type="PROSITE" id="PS51915">
    <property type="entry name" value="ZAD"/>
    <property type="match status" value="1"/>
</dbReference>
<keyword evidence="3" id="KW-0677">Repeat</keyword>
<feature type="domain" description="C2H2-type" evidence="10">
    <location>
        <begin position="626"/>
        <end position="653"/>
    </location>
</feature>
<comment type="subcellular location">
    <subcellularLocation>
        <location evidence="1">Nucleus</location>
    </subcellularLocation>
</comment>
<dbReference type="SUPFAM" id="SSF57716">
    <property type="entry name" value="Glucocorticoid receptor-like (DNA-binding domain)"/>
    <property type="match status" value="1"/>
</dbReference>
<feature type="binding site" evidence="8">
    <location>
        <position position="62"/>
    </location>
    <ligand>
        <name>Zn(2+)</name>
        <dbReference type="ChEBI" id="CHEBI:29105"/>
    </ligand>
</feature>
<feature type="domain" description="C2H2-type" evidence="10">
    <location>
        <begin position="767"/>
        <end position="794"/>
    </location>
</feature>
<evidence type="ECO:0000256" key="2">
    <source>
        <dbReference type="ARBA" id="ARBA00022723"/>
    </source>
</evidence>
<keyword evidence="6" id="KW-0539">Nucleus</keyword>
<dbReference type="InterPro" id="IPR012934">
    <property type="entry name" value="Znf_AD"/>
</dbReference>
<feature type="binding site" evidence="8">
    <location>
        <position position="65"/>
    </location>
    <ligand>
        <name>Zn(2+)</name>
        <dbReference type="ChEBI" id="CHEBI:29105"/>
    </ligand>
</feature>
<dbReference type="Pfam" id="PF07776">
    <property type="entry name" value="zf-AD"/>
    <property type="match status" value="1"/>
</dbReference>
<evidence type="ECO:0000256" key="1">
    <source>
        <dbReference type="ARBA" id="ARBA00004123"/>
    </source>
</evidence>
<dbReference type="FunFam" id="3.30.160.60:FF:000446">
    <property type="entry name" value="Zinc finger protein"/>
    <property type="match status" value="1"/>
</dbReference>
<dbReference type="Pfam" id="PF00096">
    <property type="entry name" value="zf-C2H2"/>
    <property type="match status" value="4"/>
</dbReference>
<feature type="compositionally biased region" description="Acidic residues" evidence="9">
    <location>
        <begin position="812"/>
        <end position="823"/>
    </location>
</feature>
<proteinExistence type="predicted"/>
<dbReference type="EMBL" id="GFDL01013502">
    <property type="protein sequence ID" value="JAV21543.1"/>
    <property type="molecule type" value="Transcribed_RNA"/>
</dbReference>
<evidence type="ECO:0008006" key="13">
    <source>
        <dbReference type="Google" id="ProtNLM"/>
    </source>
</evidence>
<dbReference type="InterPro" id="IPR036236">
    <property type="entry name" value="Znf_C2H2_sf"/>
</dbReference>
<evidence type="ECO:0000256" key="4">
    <source>
        <dbReference type="ARBA" id="ARBA00022771"/>
    </source>
</evidence>
<dbReference type="PROSITE" id="PS50157">
    <property type="entry name" value="ZINC_FINGER_C2H2_2"/>
    <property type="match status" value="9"/>
</dbReference>
<feature type="region of interest" description="Disordered" evidence="9">
    <location>
        <begin position="232"/>
        <end position="260"/>
    </location>
</feature>
<feature type="domain" description="C2H2-type" evidence="10">
    <location>
        <begin position="178"/>
        <end position="206"/>
    </location>
</feature>
<dbReference type="AlphaFoldDB" id="A0A1Q3F1V8"/>
<organism evidence="12">
    <name type="scientific">Culex tarsalis</name>
    <name type="common">Encephalitis mosquito</name>
    <dbReference type="NCBI Taxonomy" id="7177"/>
    <lineage>
        <taxon>Eukaryota</taxon>
        <taxon>Metazoa</taxon>
        <taxon>Ecdysozoa</taxon>
        <taxon>Arthropoda</taxon>
        <taxon>Hexapoda</taxon>
        <taxon>Insecta</taxon>
        <taxon>Pterygota</taxon>
        <taxon>Neoptera</taxon>
        <taxon>Endopterygota</taxon>
        <taxon>Diptera</taxon>
        <taxon>Nematocera</taxon>
        <taxon>Culicoidea</taxon>
        <taxon>Culicidae</taxon>
        <taxon>Culicinae</taxon>
        <taxon>Culicini</taxon>
        <taxon>Culex</taxon>
        <taxon>Culex</taxon>
    </lineage>
</organism>
<evidence type="ECO:0000256" key="5">
    <source>
        <dbReference type="ARBA" id="ARBA00022833"/>
    </source>
</evidence>
<dbReference type="SUPFAM" id="SSF57667">
    <property type="entry name" value="beta-beta-alpha zinc fingers"/>
    <property type="match status" value="6"/>
</dbReference>
<feature type="region of interest" description="Disordered" evidence="9">
    <location>
        <begin position="812"/>
        <end position="845"/>
    </location>
</feature>
<feature type="binding site" evidence="8">
    <location>
        <position position="5"/>
    </location>
    <ligand>
        <name>Zn(2+)</name>
        <dbReference type="ChEBI" id="CHEBI:29105"/>
    </ligand>
</feature>
<feature type="domain" description="C2H2-type" evidence="10">
    <location>
        <begin position="710"/>
        <end position="738"/>
    </location>
</feature>
<name>A0A1Q3F1V8_CULTA</name>
<feature type="compositionally biased region" description="Basic and acidic residues" evidence="9">
    <location>
        <begin position="233"/>
        <end position="253"/>
    </location>
</feature>
<feature type="binding site" evidence="8">
    <location>
        <position position="8"/>
    </location>
    <ligand>
        <name>Zn(2+)</name>
        <dbReference type="ChEBI" id="CHEBI:29105"/>
    </ligand>
</feature>
<dbReference type="FunFam" id="3.30.160.60:FF:000072">
    <property type="entry name" value="zinc finger protein 143 isoform X1"/>
    <property type="match status" value="1"/>
</dbReference>